<gene>
    <name evidence="3" type="ORF">CLG_B1864</name>
</gene>
<evidence type="ECO:0000313" key="3">
    <source>
        <dbReference type="EMBL" id="EES91662.1"/>
    </source>
</evidence>
<dbReference type="EMBL" id="ACSJ01000007">
    <property type="protein sequence ID" value="EES91662.1"/>
    <property type="molecule type" value="Genomic_DNA"/>
</dbReference>
<protein>
    <submittedName>
        <fullName evidence="3">TPR-repeat-containing protein</fullName>
    </submittedName>
</protein>
<keyword evidence="2" id="KW-1133">Transmembrane helix</keyword>
<dbReference type="SMART" id="SM00028">
    <property type="entry name" value="TPR"/>
    <property type="match status" value="3"/>
</dbReference>
<feature type="repeat" description="TPR" evidence="1">
    <location>
        <begin position="120"/>
        <end position="153"/>
    </location>
</feature>
<evidence type="ECO:0000256" key="1">
    <source>
        <dbReference type="PROSITE-ProRule" id="PRU00339"/>
    </source>
</evidence>
<keyword evidence="2" id="KW-0472">Membrane</keyword>
<feature type="transmembrane region" description="Helical" evidence="2">
    <location>
        <begin position="178"/>
        <end position="196"/>
    </location>
</feature>
<dbReference type="Gene3D" id="1.25.40.10">
    <property type="entry name" value="Tetratricopeptide repeat domain"/>
    <property type="match status" value="2"/>
</dbReference>
<evidence type="ECO:0000256" key="2">
    <source>
        <dbReference type="SAM" id="Phobius"/>
    </source>
</evidence>
<dbReference type="RefSeq" id="WP_003376668.1">
    <property type="nucleotide sequence ID" value="NZ_ACSJ01000007.1"/>
</dbReference>
<dbReference type="InterPro" id="IPR011990">
    <property type="entry name" value="TPR-like_helical_dom_sf"/>
</dbReference>
<dbReference type="PROSITE" id="PS50005">
    <property type="entry name" value="TPR"/>
    <property type="match status" value="1"/>
</dbReference>
<dbReference type="Pfam" id="PF13174">
    <property type="entry name" value="TPR_6"/>
    <property type="match status" value="1"/>
</dbReference>
<evidence type="ECO:0000313" key="4">
    <source>
        <dbReference type="Proteomes" id="UP000006160"/>
    </source>
</evidence>
<name>A0A9P2G7Z2_CLOBO</name>
<sequence>MSKIKKLYTKAFTKYERGYIDDAIDVCEEIISLNMKHRPSINLKGLLYYFKGDLQSASTLWKLNYEVNDDQVSKKYLEGLKEDEKIFSVYVSAIDHMRKNRFKDALYLLIRCKESDYNRINVDNNIATCYIKLGEYKKAVEYVNRVLEIDVKNSIAIKNKKKLIKQGIRKNFVKHNKSNLVCISSLLVLLIGVGIANKDFFVKNIKKIYINYAKEENILNSKPKQLKNKVIDKNATKVIINEKFPIDELNKALEIKDFNKIYLIVRSWKNKKLDINEKTVFSKAEDILKDEGVKYFYNTGREYVEANSKWDVAIDNFKKAYDYGKDSYLYGHILFMLGVSYQNEKDVKNALKYYIEYDNKYPNENYIQEVLYRTTILYKNVDLNKAKEYGKKLLTNYPECEYSNSKIKAIVSK</sequence>
<proteinExistence type="predicted"/>
<dbReference type="Pfam" id="PF13181">
    <property type="entry name" value="TPR_8"/>
    <property type="match status" value="1"/>
</dbReference>
<dbReference type="SUPFAM" id="SSF48452">
    <property type="entry name" value="TPR-like"/>
    <property type="match status" value="1"/>
</dbReference>
<comment type="caution">
    <text evidence="3">The sequence shown here is derived from an EMBL/GenBank/DDBJ whole genome shotgun (WGS) entry which is preliminary data.</text>
</comment>
<dbReference type="Proteomes" id="UP000006160">
    <property type="component" value="Unassembled WGS sequence"/>
</dbReference>
<keyword evidence="1" id="KW-0802">TPR repeat</keyword>
<keyword evidence="2" id="KW-0812">Transmembrane</keyword>
<organism evidence="3 4">
    <name type="scientific">Clostridium botulinum D str. 1873</name>
    <dbReference type="NCBI Taxonomy" id="592027"/>
    <lineage>
        <taxon>Bacteria</taxon>
        <taxon>Bacillati</taxon>
        <taxon>Bacillota</taxon>
        <taxon>Clostridia</taxon>
        <taxon>Eubacteriales</taxon>
        <taxon>Clostridiaceae</taxon>
        <taxon>Clostridium</taxon>
    </lineage>
</organism>
<reference evidence="3 4" key="1">
    <citation type="submission" date="2009-10" db="EMBL/GenBank/DDBJ databases">
        <authorList>
            <person name="Shrivastava S."/>
            <person name="Brinkac L.B."/>
            <person name="Brown J.L."/>
            <person name="Bruce D.B."/>
            <person name="Detter C."/>
            <person name="Green L.D."/>
            <person name="Munk C.A."/>
            <person name="Rogers Y.C."/>
            <person name="Tapia R."/>
            <person name="Saunders E.S."/>
            <person name="Sims D.R."/>
            <person name="Smith L.A."/>
            <person name="Smith T.J."/>
            <person name="Sutton G."/>
            <person name="Brettin T."/>
        </authorList>
    </citation>
    <scope>NUCLEOTIDE SEQUENCE [LARGE SCALE GENOMIC DNA]</scope>
    <source>
        <strain evidence="4">D str. 1873</strain>
    </source>
</reference>
<dbReference type="AlphaFoldDB" id="A0A9P2G7Z2"/>
<dbReference type="InterPro" id="IPR019734">
    <property type="entry name" value="TPR_rpt"/>
</dbReference>
<accession>A0A9P2G7Z2</accession>